<keyword evidence="4" id="KW-1185">Reference proteome</keyword>
<sequence>MWSLLFVVGRFFLVLLVGTIMILPYTLYCKRKPHIKARKVGPSIRETKSNKESAIIAMQTPEPLPSVLPEVKMEGKSPDEAHKENVQSVQKALKGDNLKGSEQKEVKDEGKEFMIYGLNDGKKESDYEDHIAKIEPTQVSSRLMQETQASSKHLQATQDSV</sequence>
<dbReference type="EMBL" id="CATQJL010000112">
    <property type="protein sequence ID" value="CAJ0595256.1"/>
    <property type="molecule type" value="Genomic_DNA"/>
</dbReference>
<evidence type="ECO:0000256" key="2">
    <source>
        <dbReference type="SAM" id="Phobius"/>
    </source>
</evidence>
<feature type="compositionally biased region" description="Basic and acidic residues" evidence="1">
    <location>
        <begin position="93"/>
        <end position="106"/>
    </location>
</feature>
<feature type="region of interest" description="Disordered" evidence="1">
    <location>
        <begin position="137"/>
        <end position="161"/>
    </location>
</feature>
<organism evidence="3 4">
    <name type="scientific">Cylicocyclus nassatus</name>
    <name type="common">Nematode worm</name>
    <dbReference type="NCBI Taxonomy" id="53992"/>
    <lineage>
        <taxon>Eukaryota</taxon>
        <taxon>Metazoa</taxon>
        <taxon>Ecdysozoa</taxon>
        <taxon>Nematoda</taxon>
        <taxon>Chromadorea</taxon>
        <taxon>Rhabditida</taxon>
        <taxon>Rhabditina</taxon>
        <taxon>Rhabditomorpha</taxon>
        <taxon>Strongyloidea</taxon>
        <taxon>Strongylidae</taxon>
        <taxon>Cylicocyclus</taxon>
    </lineage>
</organism>
<evidence type="ECO:0000313" key="4">
    <source>
        <dbReference type="Proteomes" id="UP001176961"/>
    </source>
</evidence>
<evidence type="ECO:0000313" key="3">
    <source>
        <dbReference type="EMBL" id="CAJ0595256.1"/>
    </source>
</evidence>
<reference evidence="3" key="1">
    <citation type="submission" date="2023-07" db="EMBL/GenBank/DDBJ databases">
        <authorList>
            <consortium name="CYATHOMIX"/>
        </authorList>
    </citation>
    <scope>NUCLEOTIDE SEQUENCE</scope>
    <source>
        <strain evidence="3">N/A</strain>
    </source>
</reference>
<keyword evidence="2" id="KW-0812">Transmembrane</keyword>
<feature type="compositionally biased region" description="Basic and acidic residues" evidence="1">
    <location>
        <begin position="71"/>
        <end position="85"/>
    </location>
</feature>
<keyword evidence="2" id="KW-1133">Transmembrane helix</keyword>
<evidence type="ECO:0000256" key="1">
    <source>
        <dbReference type="SAM" id="MobiDB-lite"/>
    </source>
</evidence>
<protein>
    <submittedName>
        <fullName evidence="3">Uncharacterized protein</fullName>
    </submittedName>
</protein>
<keyword evidence="2" id="KW-0472">Membrane</keyword>
<proteinExistence type="predicted"/>
<name>A0AA36GNG6_CYLNA</name>
<dbReference type="AlphaFoldDB" id="A0AA36GNG6"/>
<comment type="caution">
    <text evidence="3">The sequence shown here is derived from an EMBL/GenBank/DDBJ whole genome shotgun (WGS) entry which is preliminary data.</text>
</comment>
<accession>A0AA36GNG6</accession>
<gene>
    <name evidence="3" type="ORF">CYNAS_LOCUS7239</name>
</gene>
<feature type="transmembrane region" description="Helical" evidence="2">
    <location>
        <begin position="6"/>
        <end position="28"/>
    </location>
</feature>
<feature type="region of interest" description="Disordered" evidence="1">
    <location>
        <begin position="66"/>
        <end position="106"/>
    </location>
</feature>
<dbReference type="Proteomes" id="UP001176961">
    <property type="component" value="Unassembled WGS sequence"/>
</dbReference>